<reference evidence="3" key="1">
    <citation type="submission" date="2020-05" db="EMBL/GenBank/DDBJ databases">
        <authorList>
            <person name="Chiriac C."/>
            <person name="Salcher M."/>
            <person name="Ghai R."/>
            <person name="Kavagutti S V."/>
        </authorList>
    </citation>
    <scope>NUCLEOTIDE SEQUENCE</scope>
</reference>
<dbReference type="InterPro" id="IPR038731">
    <property type="entry name" value="RgtA/B/C-like"/>
</dbReference>
<sequence>MNQAALRARLAAVSPRVWLVVIVVVSAVVRIGLARRMVAPWIMVDELVYSELAKSVADQGQFLVRGVPSSGYGIVYPLLIAPAWRLYAAIPDAYAAAKVINGVVMSLAAVPAYALARRVLTARAALAVAALTIIVPSMLYTGTLMTENAFYPVFLAACLAIVWMLEQPSVRSQALALLVCGFAYFTRAQAIALLAALVTAPLLLALTERDGKRWALRSFAPLYGVVGGGGLLVLLVEVARGKSPLDLLGAYRAATTSTYTVSGVAHYLLYHWGELSLYVGIVPFAALAALWLSPQTGSRSVRAFSMASFAVVFWLLLEVATFASQTSVSRIEERNMFYVAPLFLIALVGVVNGALVPRTRRTLWLAAAGAAVLPAFVPYDRLITTTAVSDTFALLPWWWLQDHGIALADVRWAVLGVAIAAAVALLGLPRRFLAVLPVLVGCYFVATAFVVENGRHGIHLSSLGSLWAGIHNADPNWIDRTVGKDATVSYLWTGKPTVYAIWENEFFNRSFGPVYDLTGPSPGSLPETPVTRGADGVLRADAGPVSASYVLADGSVDILGHEVGSDPGIGLRLYRVDGPIVVLTHVTGIYDGDTWSGARVTYTRVHCTGGTLRVALSSDPSLFNRDQIVTATVGAAVVGRATVTPTEQSTLDVPLTAVRGRCVARFAMAHTLVPATVIRGNSDTRPLGVHFDSFAFTP</sequence>
<evidence type="ECO:0000256" key="1">
    <source>
        <dbReference type="SAM" id="Phobius"/>
    </source>
</evidence>
<name>A0A6J6QKD7_9ZZZZ</name>
<evidence type="ECO:0000313" key="3">
    <source>
        <dbReference type="EMBL" id="CAB4709338.1"/>
    </source>
</evidence>
<feature type="transmembrane region" description="Helical" evidence="1">
    <location>
        <begin position="71"/>
        <end position="90"/>
    </location>
</feature>
<keyword evidence="1" id="KW-1133">Transmembrane helix</keyword>
<feature type="transmembrane region" description="Helical" evidence="1">
    <location>
        <begin position="96"/>
        <end position="116"/>
    </location>
</feature>
<feature type="transmembrane region" description="Helical" evidence="1">
    <location>
        <begin position="149"/>
        <end position="165"/>
    </location>
</feature>
<gene>
    <name evidence="3" type="ORF">UFOPK2399_01896</name>
</gene>
<organism evidence="3">
    <name type="scientific">freshwater metagenome</name>
    <dbReference type="NCBI Taxonomy" id="449393"/>
    <lineage>
        <taxon>unclassified sequences</taxon>
        <taxon>metagenomes</taxon>
        <taxon>ecological metagenomes</taxon>
    </lineage>
</organism>
<accession>A0A6J6QKD7</accession>
<feature type="transmembrane region" description="Helical" evidence="1">
    <location>
        <begin position="16"/>
        <end position="33"/>
    </location>
</feature>
<feature type="transmembrane region" description="Helical" evidence="1">
    <location>
        <begin position="304"/>
        <end position="324"/>
    </location>
</feature>
<feature type="transmembrane region" description="Helical" evidence="1">
    <location>
        <begin position="177"/>
        <end position="206"/>
    </location>
</feature>
<keyword evidence="1" id="KW-0472">Membrane</keyword>
<feature type="transmembrane region" description="Helical" evidence="1">
    <location>
        <begin position="218"/>
        <end position="238"/>
    </location>
</feature>
<evidence type="ECO:0000259" key="2">
    <source>
        <dbReference type="Pfam" id="PF13231"/>
    </source>
</evidence>
<feature type="transmembrane region" description="Helical" evidence="1">
    <location>
        <begin position="336"/>
        <end position="356"/>
    </location>
</feature>
<feature type="transmembrane region" description="Helical" evidence="1">
    <location>
        <begin position="363"/>
        <end position="383"/>
    </location>
</feature>
<feature type="transmembrane region" description="Helical" evidence="1">
    <location>
        <begin position="275"/>
        <end position="292"/>
    </location>
</feature>
<feature type="transmembrane region" description="Helical" evidence="1">
    <location>
        <begin position="123"/>
        <end position="143"/>
    </location>
</feature>
<protein>
    <submittedName>
        <fullName evidence="3">Unannotated protein</fullName>
    </submittedName>
</protein>
<dbReference type="AlphaFoldDB" id="A0A6J6QKD7"/>
<dbReference type="EMBL" id="CAEZXP010000009">
    <property type="protein sequence ID" value="CAB4709338.1"/>
    <property type="molecule type" value="Genomic_DNA"/>
</dbReference>
<feature type="transmembrane region" description="Helical" evidence="1">
    <location>
        <begin position="403"/>
        <end position="425"/>
    </location>
</feature>
<proteinExistence type="predicted"/>
<feature type="domain" description="Glycosyltransferase RgtA/B/C/D-like" evidence="2">
    <location>
        <begin position="96"/>
        <end position="222"/>
    </location>
</feature>
<feature type="transmembrane region" description="Helical" evidence="1">
    <location>
        <begin position="432"/>
        <end position="451"/>
    </location>
</feature>
<dbReference type="Pfam" id="PF13231">
    <property type="entry name" value="PMT_2"/>
    <property type="match status" value="1"/>
</dbReference>
<keyword evidence="1" id="KW-0812">Transmembrane</keyword>